<reference evidence="2 3" key="1">
    <citation type="submission" date="2018-06" db="EMBL/GenBank/DDBJ databases">
        <title>Genomic Encyclopedia of Archaeal and Bacterial Type Strains, Phase II (KMG-II): from individual species to whole genera.</title>
        <authorList>
            <person name="Goeker M."/>
        </authorList>
    </citation>
    <scope>NUCLEOTIDE SEQUENCE [LARGE SCALE GENOMIC DNA]</scope>
    <source>
        <strain evidence="2 3">DSM 17205</strain>
    </source>
</reference>
<dbReference type="GO" id="GO:0016779">
    <property type="term" value="F:nucleotidyltransferase activity"/>
    <property type="evidence" value="ECO:0007669"/>
    <property type="project" value="UniProtKB-KW"/>
</dbReference>
<dbReference type="Pfam" id="PF13521">
    <property type="entry name" value="AAA_28"/>
    <property type="match status" value="1"/>
</dbReference>
<sequence length="185" mass="21396">MEKIPQQKTFDGLKIVLYGPESTGKSTLALQLARYFNTVTVEEFARDYLQEKYDVTGEICAYEDLLPIAIGQRLAENNAVLKANKFLFCDTDALETYIYSHAYFDRAPTELKEAVRKSDYDLYLLLDVDVDWTPDDLRDKPDDRNDMFQLFEKGLREFEKSYAIINGTGKMRFKNALKAIENLTD</sequence>
<gene>
    <name evidence="2" type="ORF">LX97_01307</name>
</gene>
<dbReference type="Proteomes" id="UP000248584">
    <property type="component" value="Unassembled WGS sequence"/>
</dbReference>
<dbReference type="Gene3D" id="3.40.50.300">
    <property type="entry name" value="P-loop containing nucleotide triphosphate hydrolases"/>
    <property type="match status" value="1"/>
</dbReference>
<dbReference type="PANTHER" id="PTHR37512">
    <property type="entry name" value="TRIFUNCTIONAL NAD BIOSYNTHESIS/REGULATOR PROTEIN NADR"/>
    <property type="match status" value="1"/>
</dbReference>
<dbReference type="RefSeq" id="WP_015362144.1">
    <property type="nucleotide sequence ID" value="NZ_QKZR01000001.1"/>
</dbReference>
<dbReference type="InterPro" id="IPR027417">
    <property type="entry name" value="P-loop_NTPase"/>
</dbReference>
<keyword evidence="3" id="KW-1185">Reference proteome</keyword>
<keyword evidence="2" id="KW-0548">Nucleotidyltransferase</keyword>
<organism evidence="2 3">
    <name type="scientific">Nonlabens dokdonensis</name>
    <dbReference type="NCBI Taxonomy" id="328515"/>
    <lineage>
        <taxon>Bacteria</taxon>
        <taxon>Pseudomonadati</taxon>
        <taxon>Bacteroidota</taxon>
        <taxon>Flavobacteriia</taxon>
        <taxon>Flavobacteriales</taxon>
        <taxon>Flavobacteriaceae</taxon>
        <taxon>Nonlabens</taxon>
    </lineage>
</organism>
<comment type="caution">
    <text evidence="2">The sequence shown here is derived from an EMBL/GenBank/DDBJ whole genome shotgun (WGS) entry which is preliminary data.</text>
</comment>
<proteinExistence type="predicted"/>
<evidence type="ECO:0000313" key="2">
    <source>
        <dbReference type="EMBL" id="PZX44296.1"/>
    </source>
</evidence>
<feature type="domain" description="NadR/Ttd14 AAA" evidence="1">
    <location>
        <begin position="14"/>
        <end position="169"/>
    </location>
</feature>
<dbReference type="PANTHER" id="PTHR37512:SF1">
    <property type="entry name" value="NADR_TTD14 AAA DOMAIN-CONTAINING PROTEIN"/>
    <property type="match status" value="1"/>
</dbReference>
<protein>
    <submittedName>
        <fullName evidence="2">NadR type nicotinamide-nucleotide adenylyltransferase</fullName>
    </submittedName>
</protein>
<name>A0ABX5Q2V9_9FLAO</name>
<dbReference type="InterPro" id="IPR052735">
    <property type="entry name" value="NAD_biosynth-regulator"/>
</dbReference>
<evidence type="ECO:0000259" key="1">
    <source>
        <dbReference type="Pfam" id="PF13521"/>
    </source>
</evidence>
<evidence type="ECO:0000313" key="3">
    <source>
        <dbReference type="Proteomes" id="UP000248584"/>
    </source>
</evidence>
<dbReference type="SUPFAM" id="SSF52540">
    <property type="entry name" value="P-loop containing nucleoside triphosphate hydrolases"/>
    <property type="match status" value="1"/>
</dbReference>
<dbReference type="InterPro" id="IPR038727">
    <property type="entry name" value="NadR/Ttd14_AAA_dom"/>
</dbReference>
<keyword evidence="2" id="KW-0808">Transferase</keyword>
<dbReference type="EMBL" id="QKZR01000001">
    <property type="protein sequence ID" value="PZX44296.1"/>
    <property type="molecule type" value="Genomic_DNA"/>
</dbReference>
<accession>A0ABX5Q2V9</accession>